<protein>
    <submittedName>
        <fullName evidence="1">Uncharacterized protein</fullName>
    </submittedName>
</protein>
<accession>A0A7S4V8E3</accession>
<gene>
    <name evidence="1" type="ORF">AMON00008_LOCUS19978</name>
</gene>
<dbReference type="AlphaFoldDB" id="A0A7S4V8E3"/>
<evidence type="ECO:0000313" key="1">
    <source>
        <dbReference type="EMBL" id="CAE4582731.1"/>
    </source>
</evidence>
<proteinExistence type="predicted"/>
<dbReference type="EMBL" id="HBNR01029314">
    <property type="protein sequence ID" value="CAE4582731.1"/>
    <property type="molecule type" value="Transcribed_RNA"/>
</dbReference>
<organism evidence="1">
    <name type="scientific">Alexandrium monilatum</name>
    <dbReference type="NCBI Taxonomy" id="311494"/>
    <lineage>
        <taxon>Eukaryota</taxon>
        <taxon>Sar</taxon>
        <taxon>Alveolata</taxon>
        <taxon>Dinophyceae</taxon>
        <taxon>Gonyaulacales</taxon>
        <taxon>Pyrocystaceae</taxon>
        <taxon>Alexandrium</taxon>
    </lineage>
</organism>
<sequence>MMAFCRGRFASGLLLARFPHEVPRGVLRHPWHVVGATQTGQRPGLARFCTAPHDFVSLADLAGYIHAQISGTFKDIELHLLEGAEILGYPAGGGSTQVNMPDAKLLVEDRGACPKDLETYLADQVNSPTADDNVVRDFDDSDDDLGEYDAYQNSKDLVGLAMARGARVEFGRGVRITTANGQVILLKSTNNERKGSWNQLERKRTLAALKAGGIRAVDGGAALARHCALWRKFRTPEEAQACSARTELCLKHQQ</sequence>
<name>A0A7S4V8E3_9DINO</name>
<reference evidence="1" key="1">
    <citation type="submission" date="2021-01" db="EMBL/GenBank/DDBJ databases">
        <authorList>
            <person name="Corre E."/>
            <person name="Pelletier E."/>
            <person name="Niang G."/>
            <person name="Scheremetjew M."/>
            <person name="Finn R."/>
            <person name="Kale V."/>
            <person name="Holt S."/>
            <person name="Cochrane G."/>
            <person name="Meng A."/>
            <person name="Brown T."/>
            <person name="Cohen L."/>
        </authorList>
    </citation>
    <scope>NUCLEOTIDE SEQUENCE</scope>
    <source>
        <strain evidence="1">CCMP3105</strain>
    </source>
</reference>